<dbReference type="InterPro" id="IPR046778">
    <property type="entry name" value="UPF0758_N"/>
</dbReference>
<reference evidence="9" key="1">
    <citation type="submission" date="2021-03" db="EMBL/GenBank/DDBJ databases">
        <authorList>
            <person name="Lu T."/>
            <person name="Wang Q."/>
            <person name="Han X."/>
        </authorList>
    </citation>
    <scope>NUCLEOTIDE SEQUENCE</scope>
    <source>
        <strain evidence="9">WQ 2009</strain>
    </source>
</reference>
<evidence type="ECO:0000259" key="8">
    <source>
        <dbReference type="PROSITE" id="PS50249"/>
    </source>
</evidence>
<evidence type="ECO:0000256" key="7">
    <source>
        <dbReference type="SAM" id="MobiDB-lite"/>
    </source>
</evidence>
<keyword evidence="1" id="KW-0645">Protease</keyword>
<feature type="domain" description="MPN" evidence="8">
    <location>
        <begin position="106"/>
        <end position="228"/>
    </location>
</feature>
<dbReference type="PANTHER" id="PTHR30471">
    <property type="entry name" value="DNA REPAIR PROTEIN RADC"/>
    <property type="match status" value="1"/>
</dbReference>
<keyword evidence="10" id="KW-1185">Reference proteome</keyword>
<proteinExistence type="inferred from homology"/>
<evidence type="ECO:0000256" key="5">
    <source>
        <dbReference type="ARBA" id="ARBA00023049"/>
    </source>
</evidence>
<dbReference type="InterPro" id="IPR020891">
    <property type="entry name" value="UPF0758_CS"/>
</dbReference>
<dbReference type="EMBL" id="JAGKSB010000010">
    <property type="protein sequence ID" value="MBP3943783.1"/>
    <property type="molecule type" value="Genomic_DNA"/>
</dbReference>
<dbReference type="GO" id="GO:0008237">
    <property type="term" value="F:metallopeptidase activity"/>
    <property type="evidence" value="ECO:0007669"/>
    <property type="project" value="UniProtKB-KW"/>
</dbReference>
<dbReference type="Gene3D" id="3.40.140.10">
    <property type="entry name" value="Cytidine Deaminase, domain 2"/>
    <property type="match status" value="1"/>
</dbReference>
<accession>A0A8T4HBH7</accession>
<dbReference type="PROSITE" id="PS01302">
    <property type="entry name" value="UPF0758"/>
    <property type="match status" value="1"/>
</dbReference>
<dbReference type="PROSITE" id="PS50249">
    <property type="entry name" value="MPN"/>
    <property type="match status" value="1"/>
</dbReference>
<protein>
    <submittedName>
        <fullName evidence="9">DNA repair protein RadC</fullName>
    </submittedName>
</protein>
<keyword evidence="3" id="KW-0378">Hydrolase</keyword>
<sequence>MGKMRIRSWPKQDRPREKLKSLGRRSLTDAELIAILIGSGSKQESALALSKRILQAVDNDLQELAKLSDIEFCEFSGVGPAKAFSIIAALELGRRKRTMKFKEQPTLNSAKLVFEYFNYQFNDLQEEEFWVIYLNTACKVVDFKLIGRGGNDFTPVDIRTLLKYALTCQAHAVILTHNHPSGSLKASEMDLKLTHKIVQAARLMDIVVNDHIIFTNQHYYSFRDQGLL</sequence>
<dbReference type="AlphaFoldDB" id="A0A8T4HBH7"/>
<evidence type="ECO:0000256" key="1">
    <source>
        <dbReference type="ARBA" id="ARBA00022670"/>
    </source>
</evidence>
<dbReference type="NCBIfam" id="TIGR00608">
    <property type="entry name" value="radc"/>
    <property type="match status" value="1"/>
</dbReference>
<dbReference type="InterPro" id="IPR037518">
    <property type="entry name" value="MPN"/>
</dbReference>
<gene>
    <name evidence="9" type="primary">radC</name>
    <name evidence="9" type="ORF">J5U18_09430</name>
</gene>
<evidence type="ECO:0000256" key="6">
    <source>
        <dbReference type="RuleBase" id="RU003797"/>
    </source>
</evidence>
<evidence type="ECO:0000256" key="3">
    <source>
        <dbReference type="ARBA" id="ARBA00022801"/>
    </source>
</evidence>
<evidence type="ECO:0000313" key="9">
    <source>
        <dbReference type="EMBL" id="MBP3943783.1"/>
    </source>
</evidence>
<evidence type="ECO:0000256" key="2">
    <source>
        <dbReference type="ARBA" id="ARBA00022723"/>
    </source>
</evidence>
<comment type="caution">
    <text evidence="9">The sequence shown here is derived from an EMBL/GenBank/DDBJ whole genome shotgun (WGS) entry which is preliminary data.</text>
</comment>
<keyword evidence="5" id="KW-0482">Metalloprotease</keyword>
<dbReference type="InterPro" id="IPR001405">
    <property type="entry name" value="UPF0758"/>
</dbReference>
<evidence type="ECO:0000313" key="10">
    <source>
        <dbReference type="Proteomes" id="UP000679691"/>
    </source>
</evidence>
<evidence type="ECO:0000256" key="4">
    <source>
        <dbReference type="ARBA" id="ARBA00022833"/>
    </source>
</evidence>
<dbReference type="Pfam" id="PF20582">
    <property type="entry name" value="UPF0758_N"/>
    <property type="match status" value="1"/>
</dbReference>
<dbReference type="NCBIfam" id="NF000642">
    <property type="entry name" value="PRK00024.1"/>
    <property type="match status" value="1"/>
</dbReference>
<comment type="similarity">
    <text evidence="6">Belongs to the UPF0758 family.</text>
</comment>
<name>A0A8T4HBH7_9SPHI</name>
<dbReference type="InterPro" id="IPR025657">
    <property type="entry name" value="RadC_JAB"/>
</dbReference>
<dbReference type="PANTHER" id="PTHR30471:SF3">
    <property type="entry name" value="UPF0758 PROTEIN YEES-RELATED"/>
    <property type="match status" value="1"/>
</dbReference>
<feature type="region of interest" description="Disordered" evidence="7">
    <location>
        <begin position="1"/>
        <end position="20"/>
    </location>
</feature>
<dbReference type="GO" id="GO:0046872">
    <property type="term" value="F:metal ion binding"/>
    <property type="evidence" value="ECO:0007669"/>
    <property type="project" value="UniProtKB-KW"/>
</dbReference>
<feature type="compositionally biased region" description="Basic and acidic residues" evidence="7">
    <location>
        <begin position="10"/>
        <end position="20"/>
    </location>
</feature>
<organism evidence="9 10">
    <name type="scientific">Rhinopithecimicrobium faecis</name>
    <dbReference type="NCBI Taxonomy" id="2820698"/>
    <lineage>
        <taxon>Bacteria</taxon>
        <taxon>Pseudomonadati</taxon>
        <taxon>Bacteroidota</taxon>
        <taxon>Sphingobacteriia</taxon>
        <taxon>Sphingobacteriales</taxon>
        <taxon>Sphingobacteriaceae</taxon>
        <taxon>Rhinopithecimicrobium</taxon>
    </lineage>
</organism>
<dbReference type="CDD" id="cd08071">
    <property type="entry name" value="MPN_DUF2466"/>
    <property type="match status" value="1"/>
</dbReference>
<keyword evidence="2" id="KW-0479">Metal-binding</keyword>
<dbReference type="Proteomes" id="UP000679691">
    <property type="component" value="Unassembled WGS sequence"/>
</dbReference>
<keyword evidence="4" id="KW-0862">Zinc</keyword>
<dbReference type="Pfam" id="PF04002">
    <property type="entry name" value="RadC"/>
    <property type="match status" value="1"/>
</dbReference>
<dbReference type="GO" id="GO:0006508">
    <property type="term" value="P:proteolysis"/>
    <property type="evidence" value="ECO:0007669"/>
    <property type="project" value="UniProtKB-KW"/>
</dbReference>